<gene>
    <name evidence="1" type="ORF">LSAT_V11C200086640</name>
</gene>
<reference evidence="1 2" key="1">
    <citation type="journal article" date="2017" name="Nat. Commun.">
        <title>Genome assembly with in vitro proximity ligation data and whole-genome triplication in lettuce.</title>
        <authorList>
            <person name="Reyes-Chin-Wo S."/>
            <person name="Wang Z."/>
            <person name="Yang X."/>
            <person name="Kozik A."/>
            <person name="Arikit S."/>
            <person name="Song C."/>
            <person name="Xia L."/>
            <person name="Froenicke L."/>
            <person name="Lavelle D.O."/>
            <person name="Truco M.J."/>
            <person name="Xia R."/>
            <person name="Zhu S."/>
            <person name="Xu C."/>
            <person name="Xu H."/>
            <person name="Xu X."/>
            <person name="Cox K."/>
            <person name="Korf I."/>
            <person name="Meyers B.C."/>
            <person name="Michelmore R.W."/>
        </authorList>
    </citation>
    <scope>NUCLEOTIDE SEQUENCE [LARGE SCALE GENOMIC DNA]</scope>
    <source>
        <strain evidence="2">cv. Salinas</strain>
        <tissue evidence="1">Seedlings</tissue>
    </source>
</reference>
<keyword evidence="2" id="KW-1185">Reference proteome</keyword>
<organism evidence="1 2">
    <name type="scientific">Lactuca sativa</name>
    <name type="common">Garden lettuce</name>
    <dbReference type="NCBI Taxonomy" id="4236"/>
    <lineage>
        <taxon>Eukaryota</taxon>
        <taxon>Viridiplantae</taxon>
        <taxon>Streptophyta</taxon>
        <taxon>Embryophyta</taxon>
        <taxon>Tracheophyta</taxon>
        <taxon>Spermatophyta</taxon>
        <taxon>Magnoliopsida</taxon>
        <taxon>eudicotyledons</taxon>
        <taxon>Gunneridae</taxon>
        <taxon>Pentapetalae</taxon>
        <taxon>asterids</taxon>
        <taxon>campanulids</taxon>
        <taxon>Asterales</taxon>
        <taxon>Asteraceae</taxon>
        <taxon>Cichorioideae</taxon>
        <taxon>Cichorieae</taxon>
        <taxon>Lactucinae</taxon>
        <taxon>Lactuca</taxon>
    </lineage>
</organism>
<comment type="caution">
    <text evidence="1">The sequence shown here is derived from an EMBL/GenBank/DDBJ whole genome shotgun (WGS) entry which is preliminary data.</text>
</comment>
<evidence type="ECO:0000313" key="1">
    <source>
        <dbReference type="EMBL" id="KAJ0223897.1"/>
    </source>
</evidence>
<proteinExistence type="predicted"/>
<dbReference type="AlphaFoldDB" id="A0A9R1WBY7"/>
<dbReference type="Proteomes" id="UP000235145">
    <property type="component" value="Unassembled WGS sequence"/>
</dbReference>
<evidence type="ECO:0000313" key="2">
    <source>
        <dbReference type="Proteomes" id="UP000235145"/>
    </source>
</evidence>
<accession>A0A9R1WBY7</accession>
<sequence length="113" mass="12871">MSCGVWNNIGRLKNVLLEQGINVQDIFRLVIELGKESMFWYDSWLGSGSLKEKYPSLFELESRKRCNVDDKIGGSTYGWNWKSNPADLGMPESTDHVLMDCPLAIEIRIKISS</sequence>
<evidence type="ECO:0008006" key="3">
    <source>
        <dbReference type="Google" id="ProtNLM"/>
    </source>
</evidence>
<name>A0A9R1WBY7_LACSA</name>
<protein>
    <recommendedName>
        <fullName evidence="3">Reverse transcriptase zinc-binding domain-containing protein</fullName>
    </recommendedName>
</protein>
<dbReference type="EMBL" id="NBSK02000002">
    <property type="protein sequence ID" value="KAJ0223897.1"/>
    <property type="molecule type" value="Genomic_DNA"/>
</dbReference>